<keyword evidence="2" id="KW-0560">Oxidoreductase</keyword>
<dbReference type="EMBL" id="CAMPGE010012636">
    <property type="protein sequence ID" value="CAI2371406.1"/>
    <property type="molecule type" value="Genomic_DNA"/>
</dbReference>
<dbReference type="InterPro" id="IPR002347">
    <property type="entry name" value="SDR_fam"/>
</dbReference>
<keyword evidence="4" id="KW-1133">Transmembrane helix</keyword>
<evidence type="ECO:0000256" key="1">
    <source>
        <dbReference type="ARBA" id="ARBA00006484"/>
    </source>
</evidence>
<evidence type="ECO:0000313" key="5">
    <source>
        <dbReference type="EMBL" id="CAI2371406.1"/>
    </source>
</evidence>
<dbReference type="PRINTS" id="PR00081">
    <property type="entry name" value="GDHRDH"/>
</dbReference>
<evidence type="ECO:0000256" key="4">
    <source>
        <dbReference type="SAM" id="Phobius"/>
    </source>
</evidence>
<evidence type="ECO:0000256" key="3">
    <source>
        <dbReference type="RuleBase" id="RU000363"/>
    </source>
</evidence>
<dbReference type="InterPro" id="IPR036291">
    <property type="entry name" value="NAD(P)-bd_dom_sf"/>
</dbReference>
<comment type="similarity">
    <text evidence="1 3">Belongs to the short-chain dehydrogenases/reductases (SDR) family.</text>
</comment>
<dbReference type="PANTHER" id="PTHR44196:SF1">
    <property type="entry name" value="DEHYDROGENASE_REDUCTASE SDR FAMILY MEMBER 7B"/>
    <property type="match status" value="1"/>
</dbReference>
<dbReference type="GO" id="GO:0016020">
    <property type="term" value="C:membrane"/>
    <property type="evidence" value="ECO:0007669"/>
    <property type="project" value="TreeGrafter"/>
</dbReference>
<dbReference type="AlphaFoldDB" id="A0AAD1UL54"/>
<name>A0AAD1UL54_EUPCR</name>
<dbReference type="Pfam" id="PF00106">
    <property type="entry name" value="adh_short"/>
    <property type="match status" value="1"/>
</dbReference>
<dbReference type="PRINTS" id="PR00080">
    <property type="entry name" value="SDRFAMILY"/>
</dbReference>
<keyword evidence="6" id="KW-1185">Reference proteome</keyword>
<organism evidence="5 6">
    <name type="scientific">Euplotes crassus</name>
    <dbReference type="NCBI Taxonomy" id="5936"/>
    <lineage>
        <taxon>Eukaryota</taxon>
        <taxon>Sar</taxon>
        <taxon>Alveolata</taxon>
        <taxon>Ciliophora</taxon>
        <taxon>Intramacronucleata</taxon>
        <taxon>Spirotrichea</taxon>
        <taxon>Hypotrichia</taxon>
        <taxon>Euplotida</taxon>
        <taxon>Euplotidae</taxon>
        <taxon>Moneuplotes</taxon>
    </lineage>
</organism>
<comment type="caution">
    <text evidence="5">The sequence shown here is derived from an EMBL/GenBank/DDBJ whole genome shotgun (WGS) entry which is preliminary data.</text>
</comment>
<evidence type="ECO:0000313" key="6">
    <source>
        <dbReference type="Proteomes" id="UP001295684"/>
    </source>
</evidence>
<proteinExistence type="inferred from homology"/>
<dbReference type="SUPFAM" id="SSF51735">
    <property type="entry name" value="NAD(P)-binding Rossmann-fold domains"/>
    <property type="match status" value="1"/>
</dbReference>
<keyword evidence="4" id="KW-0812">Transmembrane</keyword>
<accession>A0AAD1UL54</accession>
<reference evidence="5" key="1">
    <citation type="submission" date="2023-07" db="EMBL/GenBank/DDBJ databases">
        <authorList>
            <consortium name="AG Swart"/>
            <person name="Singh M."/>
            <person name="Singh A."/>
            <person name="Seah K."/>
            <person name="Emmerich C."/>
        </authorList>
    </citation>
    <scope>NUCLEOTIDE SEQUENCE</scope>
    <source>
        <strain evidence="5">DP1</strain>
    </source>
</reference>
<feature type="transmembrane region" description="Helical" evidence="4">
    <location>
        <begin position="6"/>
        <end position="22"/>
    </location>
</feature>
<dbReference type="GO" id="GO:0016491">
    <property type="term" value="F:oxidoreductase activity"/>
    <property type="evidence" value="ECO:0007669"/>
    <property type="project" value="UniProtKB-KW"/>
</dbReference>
<sequence length="341" mass="38860">MIFEWFLLFVLFYILLIVWDTWEQKTAKIPDFNGKVVLVTGASSGIGRQLAKDLNQKGAEVVITARRIEALEQVKQECKFPQKVHVVRMDLNNIEEVQEICVKEINQKYKIDILINNGGVGIRDEFKNIHLKVVRQVMNVNFLSVCALSRYIGEGMVQRKQGHIVNIGSMAGLFPLPMRTIYSASKYSVKLFSNSLKAELRDSGVIITDVFPGYVKTNVSANALVGDGKLYGKLDDNIGGGMEVDDLCRRALHYIKMNESRKGLNRFFGLDYSRLVVGKFYAKLVVILCSLSDDIYEFISKIQYKVYLIYKPTNRPKLKSQRTLNKLLCSLIRKCFSQDTM</sequence>
<keyword evidence="4" id="KW-0472">Membrane</keyword>
<dbReference type="Gene3D" id="3.40.50.720">
    <property type="entry name" value="NAD(P)-binding Rossmann-like Domain"/>
    <property type="match status" value="1"/>
</dbReference>
<dbReference type="Proteomes" id="UP001295684">
    <property type="component" value="Unassembled WGS sequence"/>
</dbReference>
<dbReference type="PANTHER" id="PTHR44196">
    <property type="entry name" value="DEHYDROGENASE/REDUCTASE SDR FAMILY MEMBER 7B"/>
    <property type="match status" value="1"/>
</dbReference>
<gene>
    <name evidence="5" type="ORF">ECRASSUSDP1_LOCUS12728</name>
</gene>
<evidence type="ECO:0000256" key="2">
    <source>
        <dbReference type="ARBA" id="ARBA00023002"/>
    </source>
</evidence>
<protein>
    <submittedName>
        <fullName evidence="5">Uncharacterized protein</fullName>
    </submittedName>
</protein>